<sequence>MGCCLSTTKTSQRDPVHPEDQNHHHHFHARSLVPEPEPTHAEKTLIRDPPSAAPVVEEESVKEVLSETPIWRPQQEPNKTMLEKKTHLPATVLQVEAKELSEASQISENCGISESFSLSTTTTTTTITEVRDEDEAISKRKREVGSRARLNGSQASMRRKRPNSGDLSRRRERGPIAPGNRYEASSEKRNRVESGSVRGREAGQMRTMQRTVGSAGARRDVGEVSSRRSRSPATRTVRGVNRGGMVRNPSKATGLAGGRSVGVESGGTKEDLNDSVLQVGNESLENPLVSLECFIFL</sequence>
<proteinExistence type="predicted"/>
<feature type="compositionally biased region" description="Basic and acidic residues" evidence="1">
    <location>
        <begin position="37"/>
        <end position="46"/>
    </location>
</feature>
<reference evidence="2" key="1">
    <citation type="submission" date="2020-03" db="EMBL/GenBank/DDBJ databases">
        <title>A high-quality chromosome-level genome assembly of a woody plant with both climbing and erect habits, Rhamnella rubrinervis.</title>
        <authorList>
            <person name="Lu Z."/>
            <person name="Yang Y."/>
            <person name="Zhu X."/>
            <person name="Sun Y."/>
        </authorList>
    </citation>
    <scope>NUCLEOTIDE SEQUENCE</scope>
    <source>
        <strain evidence="2">BYM</strain>
        <tissue evidence="2">Leaf</tissue>
    </source>
</reference>
<dbReference type="PANTHER" id="PTHR33871:SF20">
    <property type="entry name" value="CALMODULIN-BINDING DOMAIN-CONTAINING PROTEIN"/>
    <property type="match status" value="1"/>
</dbReference>
<dbReference type="OrthoDB" id="1922230at2759"/>
<comment type="caution">
    <text evidence="2">The sequence shown here is derived from an EMBL/GenBank/DDBJ whole genome shotgun (WGS) entry which is preliminary data.</text>
</comment>
<evidence type="ECO:0008006" key="4">
    <source>
        <dbReference type="Google" id="ProtNLM"/>
    </source>
</evidence>
<accession>A0A8K0H1C7</accession>
<evidence type="ECO:0000256" key="1">
    <source>
        <dbReference type="SAM" id="MobiDB-lite"/>
    </source>
</evidence>
<evidence type="ECO:0000313" key="2">
    <source>
        <dbReference type="EMBL" id="KAF3443862.1"/>
    </source>
</evidence>
<protein>
    <recommendedName>
        <fullName evidence="4">Serine/arginine repetitive matrix protein 1-like</fullName>
    </recommendedName>
</protein>
<feature type="compositionally biased region" description="Basic and acidic residues" evidence="1">
    <location>
        <begin position="11"/>
        <end position="22"/>
    </location>
</feature>
<dbReference type="Proteomes" id="UP000796880">
    <property type="component" value="Unassembled WGS sequence"/>
</dbReference>
<organism evidence="2 3">
    <name type="scientific">Rhamnella rubrinervis</name>
    <dbReference type="NCBI Taxonomy" id="2594499"/>
    <lineage>
        <taxon>Eukaryota</taxon>
        <taxon>Viridiplantae</taxon>
        <taxon>Streptophyta</taxon>
        <taxon>Embryophyta</taxon>
        <taxon>Tracheophyta</taxon>
        <taxon>Spermatophyta</taxon>
        <taxon>Magnoliopsida</taxon>
        <taxon>eudicotyledons</taxon>
        <taxon>Gunneridae</taxon>
        <taxon>Pentapetalae</taxon>
        <taxon>rosids</taxon>
        <taxon>fabids</taxon>
        <taxon>Rosales</taxon>
        <taxon>Rhamnaceae</taxon>
        <taxon>rhamnoid group</taxon>
        <taxon>Rhamneae</taxon>
        <taxon>Rhamnella</taxon>
    </lineage>
</organism>
<name>A0A8K0H1C7_9ROSA</name>
<evidence type="ECO:0000313" key="3">
    <source>
        <dbReference type="Proteomes" id="UP000796880"/>
    </source>
</evidence>
<feature type="region of interest" description="Disordered" evidence="1">
    <location>
        <begin position="133"/>
        <end position="267"/>
    </location>
</feature>
<dbReference type="PANTHER" id="PTHR33871">
    <property type="entry name" value="OS05G0503100 PROTEIN-RELATED"/>
    <property type="match status" value="1"/>
</dbReference>
<feature type="compositionally biased region" description="Basic and acidic residues" evidence="1">
    <location>
        <begin position="217"/>
        <end position="226"/>
    </location>
</feature>
<dbReference type="AlphaFoldDB" id="A0A8K0H1C7"/>
<keyword evidence="3" id="KW-1185">Reference proteome</keyword>
<feature type="region of interest" description="Disordered" evidence="1">
    <location>
        <begin position="1"/>
        <end position="55"/>
    </location>
</feature>
<dbReference type="EMBL" id="VOIH02000006">
    <property type="protein sequence ID" value="KAF3443862.1"/>
    <property type="molecule type" value="Genomic_DNA"/>
</dbReference>
<gene>
    <name evidence="2" type="ORF">FNV43_RR13552</name>
</gene>
<feature type="compositionally biased region" description="Basic and acidic residues" evidence="1">
    <location>
        <begin position="184"/>
        <end position="203"/>
    </location>
</feature>
<feature type="compositionally biased region" description="Polar residues" evidence="1">
    <location>
        <begin position="1"/>
        <end position="10"/>
    </location>
</feature>